<proteinExistence type="predicted"/>
<accession>A0A1M6TWX4</accession>
<dbReference type="STRING" id="1121322.SAMN02745136_02901"/>
<evidence type="ECO:0000256" key="2">
    <source>
        <dbReference type="ARBA" id="ARBA00023125"/>
    </source>
</evidence>
<keyword evidence="2" id="KW-0238">DNA-binding</keyword>
<evidence type="ECO:0000256" key="1">
    <source>
        <dbReference type="ARBA" id="ARBA00023015"/>
    </source>
</evidence>
<dbReference type="Gene3D" id="1.10.260.40">
    <property type="entry name" value="lambda repressor-like DNA-binding domains"/>
    <property type="match status" value="1"/>
</dbReference>
<dbReference type="GO" id="GO:0000976">
    <property type="term" value="F:transcription cis-regulatory region binding"/>
    <property type="evidence" value="ECO:0007669"/>
    <property type="project" value="TreeGrafter"/>
</dbReference>
<dbReference type="InterPro" id="IPR028082">
    <property type="entry name" value="Peripla_BP_I"/>
</dbReference>
<dbReference type="InterPro" id="IPR010982">
    <property type="entry name" value="Lambda_DNA-bd_dom_sf"/>
</dbReference>
<dbReference type="OrthoDB" id="43195at2"/>
<dbReference type="Pfam" id="PF00356">
    <property type="entry name" value="LacI"/>
    <property type="match status" value="1"/>
</dbReference>
<evidence type="ECO:0000313" key="5">
    <source>
        <dbReference type="EMBL" id="SHK61308.1"/>
    </source>
</evidence>
<dbReference type="InterPro" id="IPR046335">
    <property type="entry name" value="LacI/GalR-like_sensor"/>
</dbReference>
<dbReference type="EMBL" id="FRAC01000014">
    <property type="protein sequence ID" value="SHK61308.1"/>
    <property type="molecule type" value="Genomic_DNA"/>
</dbReference>
<name>A0A1M6TWX4_9FIRM</name>
<dbReference type="GO" id="GO:0003700">
    <property type="term" value="F:DNA-binding transcription factor activity"/>
    <property type="evidence" value="ECO:0007669"/>
    <property type="project" value="TreeGrafter"/>
</dbReference>
<evidence type="ECO:0000256" key="3">
    <source>
        <dbReference type="ARBA" id="ARBA00023163"/>
    </source>
</evidence>
<keyword evidence="6" id="KW-1185">Reference proteome</keyword>
<dbReference type="Pfam" id="PF13377">
    <property type="entry name" value="Peripla_BP_3"/>
    <property type="match status" value="1"/>
</dbReference>
<protein>
    <submittedName>
        <fullName evidence="5">Transcriptional regulator, LacI family</fullName>
    </submittedName>
</protein>
<keyword evidence="3" id="KW-0804">Transcription</keyword>
<dbReference type="PANTHER" id="PTHR30146">
    <property type="entry name" value="LACI-RELATED TRANSCRIPTIONAL REPRESSOR"/>
    <property type="match status" value="1"/>
</dbReference>
<sequence>MSITAKELAKLLNLSEAAISMALNNKPGVSTKTRKMVTEAAKQHGYDFTRINEDNTALPSTNGTIYFIIYRKHGAVVSDTPFFSQLSEGIDCGCKRAKYYLNVYYLYEGDDIESHLTQILNQGCKGIVLLGTEMKEEDFRPFSKLTLPLILLDNYFETITKDCVLINNVQGSYQAANYLISKCKSQPGYLHSSYLINNFSERADGFYKAVRANGMSTSKSIVHLLSPSVEGAYADMLALLDQGEEIAGCYFADNDLIAAGAIKAFRERGYKIPGDISVIGFDNMPVCTYIEPSLTSINVPKQYMGEMAVQRLVSIIGAKEFTPVKIEILTNLVKRKSV</sequence>
<dbReference type="RefSeq" id="WP_073277143.1">
    <property type="nucleotide sequence ID" value="NZ_FRAC01000014.1"/>
</dbReference>
<dbReference type="Proteomes" id="UP000184386">
    <property type="component" value="Unassembled WGS sequence"/>
</dbReference>
<dbReference type="SMART" id="SM00354">
    <property type="entry name" value="HTH_LACI"/>
    <property type="match status" value="1"/>
</dbReference>
<reference evidence="5 6" key="1">
    <citation type="submission" date="2016-11" db="EMBL/GenBank/DDBJ databases">
        <authorList>
            <person name="Jaros S."/>
            <person name="Januszkiewicz K."/>
            <person name="Wedrychowicz H."/>
        </authorList>
    </citation>
    <scope>NUCLEOTIDE SEQUENCE [LARGE SCALE GENOMIC DNA]</scope>
    <source>
        <strain evidence="5 6">DSM 15929</strain>
    </source>
</reference>
<dbReference type="SUPFAM" id="SSF53822">
    <property type="entry name" value="Periplasmic binding protein-like I"/>
    <property type="match status" value="1"/>
</dbReference>
<dbReference type="AlphaFoldDB" id="A0A1M6TWX4"/>
<feature type="domain" description="HTH lacI-type" evidence="4">
    <location>
        <begin position="3"/>
        <end position="46"/>
    </location>
</feature>
<dbReference type="SUPFAM" id="SSF47413">
    <property type="entry name" value="lambda repressor-like DNA-binding domains"/>
    <property type="match status" value="1"/>
</dbReference>
<dbReference type="Gene3D" id="3.40.50.2300">
    <property type="match status" value="2"/>
</dbReference>
<organism evidence="5 6">
    <name type="scientific">Anaerocolumna jejuensis DSM 15929</name>
    <dbReference type="NCBI Taxonomy" id="1121322"/>
    <lineage>
        <taxon>Bacteria</taxon>
        <taxon>Bacillati</taxon>
        <taxon>Bacillota</taxon>
        <taxon>Clostridia</taxon>
        <taxon>Lachnospirales</taxon>
        <taxon>Lachnospiraceae</taxon>
        <taxon>Anaerocolumna</taxon>
    </lineage>
</organism>
<evidence type="ECO:0000259" key="4">
    <source>
        <dbReference type="PROSITE" id="PS50932"/>
    </source>
</evidence>
<keyword evidence="1" id="KW-0805">Transcription regulation</keyword>
<dbReference type="InterPro" id="IPR000843">
    <property type="entry name" value="HTH_LacI"/>
</dbReference>
<evidence type="ECO:0000313" key="6">
    <source>
        <dbReference type="Proteomes" id="UP000184386"/>
    </source>
</evidence>
<dbReference type="PROSITE" id="PS50932">
    <property type="entry name" value="HTH_LACI_2"/>
    <property type="match status" value="1"/>
</dbReference>
<dbReference type="PANTHER" id="PTHR30146:SF109">
    <property type="entry name" value="HTH-TYPE TRANSCRIPTIONAL REGULATOR GALS"/>
    <property type="match status" value="1"/>
</dbReference>
<gene>
    <name evidence="5" type="ORF">SAMN02745136_02901</name>
</gene>
<dbReference type="CDD" id="cd01392">
    <property type="entry name" value="HTH_LacI"/>
    <property type="match status" value="1"/>
</dbReference>